<dbReference type="Proteomes" id="UP000240859">
    <property type="component" value="Unassembled WGS sequence"/>
</dbReference>
<dbReference type="InterPro" id="IPR032586">
    <property type="entry name" value="UxaE"/>
</dbReference>
<comment type="similarity">
    <text evidence="1">Belongs to the UxaE family.</text>
</comment>
<feature type="binding site" evidence="1">
    <location>
        <position position="350"/>
    </location>
    <ligand>
        <name>a divalent metal cation</name>
        <dbReference type="ChEBI" id="CHEBI:60240"/>
    </ligand>
</feature>
<dbReference type="EC" id="5.1.2.7" evidence="1"/>
<dbReference type="RefSeq" id="WP_107600970.1">
    <property type="nucleotide sequence ID" value="NZ_JBOILH010000001.1"/>
</dbReference>
<dbReference type="HAMAP" id="MF_02243">
    <property type="entry name" value="UxaE"/>
    <property type="match status" value="1"/>
</dbReference>
<protein>
    <recommendedName>
        <fullName evidence="1">Tagaturonate/fructuronate epimerase</fullName>
        <shortName evidence="1">D-TagA/D-FruA epimerase</shortName>
        <ecNumber evidence="1">5.1.2.7</ecNumber>
    </recommendedName>
</protein>
<keyword evidence="3" id="KW-1185">Reference proteome</keyword>
<name>A0ABX5IN21_9STAP</name>
<accession>A0ABX5IN21</accession>
<feature type="active site" description="Proton donor" evidence="1">
    <location>
        <position position="276"/>
    </location>
</feature>
<comment type="caution">
    <text evidence="2">The sequence shown here is derived from an EMBL/GenBank/DDBJ whole genome shotgun (WGS) entry which is preliminary data.</text>
</comment>
<dbReference type="EMBL" id="PZFR01000047">
    <property type="protein sequence ID" value="PTI68569.1"/>
    <property type="molecule type" value="Genomic_DNA"/>
</dbReference>
<evidence type="ECO:0000256" key="1">
    <source>
        <dbReference type="HAMAP-Rule" id="MF_02243"/>
    </source>
</evidence>
<keyword evidence="1" id="KW-0413">Isomerase</keyword>
<reference evidence="2 3" key="1">
    <citation type="journal article" date="2016" name="Front. Microbiol.">
        <title>Comprehensive Phylogenetic Analysis of Bovine Non-aureus Staphylococci Species Based on Whole-Genome Sequencing.</title>
        <authorList>
            <person name="Naushad S."/>
            <person name="Barkema H.W."/>
            <person name="Luby C."/>
            <person name="Condas L.A."/>
            <person name="Nobrega D.B."/>
            <person name="Carson D.A."/>
            <person name="De Buck J."/>
        </authorList>
    </citation>
    <scope>NUCLEOTIDE SEQUENCE [LARGE SCALE GENOMIC DNA]</scope>
    <source>
        <strain evidence="2 3">SNUC 1084</strain>
    </source>
</reference>
<evidence type="ECO:0000313" key="3">
    <source>
        <dbReference type="Proteomes" id="UP000240859"/>
    </source>
</evidence>
<organism evidence="2 3">
    <name type="scientific">Staphylococcus succinus</name>
    <dbReference type="NCBI Taxonomy" id="61015"/>
    <lineage>
        <taxon>Bacteria</taxon>
        <taxon>Bacillati</taxon>
        <taxon>Bacillota</taxon>
        <taxon>Bacilli</taxon>
        <taxon>Bacillales</taxon>
        <taxon>Staphylococcaceae</taxon>
        <taxon>Staphylococcus</taxon>
    </lineage>
</organism>
<feature type="binding site" evidence="1">
    <location>
        <position position="168"/>
    </location>
    <ligand>
        <name>a divalent metal cation</name>
        <dbReference type="ChEBI" id="CHEBI:60240"/>
    </ligand>
</feature>
<comment type="cofactor">
    <cofactor evidence="1">
        <name>a divalent metal cation</name>
        <dbReference type="ChEBI" id="CHEBI:60240"/>
    </cofactor>
</comment>
<gene>
    <name evidence="1" type="primary">uxaE</name>
    <name evidence="2" type="ORF">BU057_08305</name>
</gene>
<feature type="active site" description="Proton acceptor" evidence="1">
    <location>
        <position position="167"/>
    </location>
</feature>
<feature type="binding site" evidence="1">
    <location>
        <position position="318"/>
    </location>
    <ligand>
        <name>a divalent metal cation</name>
        <dbReference type="ChEBI" id="CHEBI:60240"/>
    </ligand>
</feature>
<evidence type="ECO:0000313" key="2">
    <source>
        <dbReference type="EMBL" id="PTI68569.1"/>
    </source>
</evidence>
<sequence length="497" mass="57476">MKQIKMLIPYLKNGKVPTSNHIQVYKKSLHKYKCSYILMIKYERIKYLLVTGTSALLDELNGEKLDDNSKLCLLSHENRLVLNKYLDFTVPQAFGKDQTTIGLGDRLGLATPGHIKAIQSTNVRPIFAQQSIRELNLTHRKMEDVIDDAAFAVIQEGYTKGYGADGDHLKDEKDIHHELTLGISMLTLDCSDYIPNDINTNKLSSVESAYENISSKFKTYYEKKYLDKTFYIKNNALTFDAFALKRAVVIYHHAIQYMIHIYKNYISTLNRTIDFEISIDETMTITSPFDHFFVANELHFNNVNITGLAPRFCGEFQKGIDYIGDINKFEKELNAHALIADYFSYKLSIHSGSDKFSVFPFISQHTNNRFHLKTAGTSWLEALRLISIYEPRLFKDLYNYSLKYFSDTQKYYHITPDLNAIVSIHDMKETNYAAYLNDDNARQLLHVSFGLLLTARDENNSLLFKNKIYSVLENHEIKYKKLLNNHIAQHLKLLNVI</sequence>
<keyword evidence="1" id="KW-0479">Metal-binding</keyword>
<proteinExistence type="inferred from homology"/>
<comment type="function">
    <text evidence="1">Catalyzes the epimerization of D-tagaturonate (D-TagA) to D-fructuronate (D-FruA).</text>
</comment>
<dbReference type="Pfam" id="PF16257">
    <property type="entry name" value="UxaE"/>
    <property type="match status" value="1"/>
</dbReference>
<comment type="catalytic activity">
    <reaction evidence="1">
        <text>keto-D-tagaturonate = keto-D-fructuronate</text>
        <dbReference type="Rhea" id="RHEA:51656"/>
        <dbReference type="ChEBI" id="CHEBI:17886"/>
        <dbReference type="ChEBI" id="CHEBI:59881"/>
        <dbReference type="EC" id="5.1.2.7"/>
    </reaction>
</comment>